<evidence type="ECO:0000259" key="2">
    <source>
        <dbReference type="PROSITE" id="PS50927"/>
    </source>
</evidence>
<keyword evidence="4" id="KW-1185">Reference proteome</keyword>
<keyword evidence="1" id="KW-0732">Signal</keyword>
<dbReference type="InterPro" id="IPR036426">
    <property type="entry name" value="Bulb-type_lectin_dom_sf"/>
</dbReference>
<dbReference type="CDD" id="cd00028">
    <property type="entry name" value="B_lectin"/>
    <property type="match status" value="1"/>
</dbReference>
<evidence type="ECO:0000313" key="4">
    <source>
        <dbReference type="Proteomes" id="UP000797356"/>
    </source>
</evidence>
<sequence length="270" mass="29104">MGSLPLILSAILVLLTASALAQNNVLLTGQTLSPDHSQISYGGVIFVMQDDCNLVLYNQVGGFTSGTHRRGVNCTLSFTDNGRLIIRRPDGSTVWMTDNSNSPNGKYAAVLRPDGWVAIYGPEVWSAPPSEQKLTSTKVPPSLRRNIPLVENLLFSGQILKDNDKLTAGDYNLDMFNCNLALSKGGYGTIWQTGTSGKGKYCFLRLNHRGKITIKDDDDTTVYASSPYSDEGGYVLVVQANGQAAIYGPVAWSTASDGVKDGEITMVTVE</sequence>
<dbReference type="Proteomes" id="UP000797356">
    <property type="component" value="Chromosome 16"/>
</dbReference>
<dbReference type="Gene3D" id="2.90.10.10">
    <property type="entry name" value="Bulb-type lectin domain"/>
    <property type="match status" value="2"/>
</dbReference>
<name>A0A8K0IZE7_COCNU</name>
<feature type="domain" description="Bulb-type lectin" evidence="2">
    <location>
        <begin position="23"/>
        <end position="132"/>
    </location>
</feature>
<dbReference type="EMBL" id="CM017887">
    <property type="protein sequence ID" value="KAG1371754.1"/>
    <property type="molecule type" value="Genomic_DNA"/>
</dbReference>
<dbReference type="SUPFAM" id="SSF51110">
    <property type="entry name" value="alpha-D-mannose-specific plant lectins"/>
    <property type="match status" value="2"/>
</dbReference>
<dbReference type="InterPro" id="IPR001480">
    <property type="entry name" value="Bulb-type_lectin_dom"/>
</dbReference>
<protein>
    <submittedName>
        <fullName evidence="3">Mannose-specific lectin 1</fullName>
    </submittedName>
</protein>
<accession>A0A8K0IZE7</accession>
<proteinExistence type="predicted"/>
<feature type="domain" description="Bulb-type lectin" evidence="2">
    <location>
        <begin position="151"/>
        <end position="259"/>
    </location>
</feature>
<evidence type="ECO:0000256" key="1">
    <source>
        <dbReference type="SAM" id="SignalP"/>
    </source>
</evidence>
<organism evidence="3 4">
    <name type="scientific">Cocos nucifera</name>
    <name type="common">Coconut palm</name>
    <dbReference type="NCBI Taxonomy" id="13894"/>
    <lineage>
        <taxon>Eukaryota</taxon>
        <taxon>Viridiplantae</taxon>
        <taxon>Streptophyta</taxon>
        <taxon>Embryophyta</taxon>
        <taxon>Tracheophyta</taxon>
        <taxon>Spermatophyta</taxon>
        <taxon>Magnoliopsida</taxon>
        <taxon>Liliopsida</taxon>
        <taxon>Arecaceae</taxon>
        <taxon>Arecoideae</taxon>
        <taxon>Cocoseae</taxon>
        <taxon>Attaleinae</taxon>
        <taxon>Cocos</taxon>
    </lineage>
</organism>
<gene>
    <name evidence="3" type="ORF">COCNU_16G008480</name>
</gene>
<comment type="caution">
    <text evidence="3">The sequence shown here is derived from an EMBL/GenBank/DDBJ whole genome shotgun (WGS) entry which is preliminary data.</text>
</comment>
<dbReference type="AlphaFoldDB" id="A0A8K0IZE7"/>
<reference evidence="3" key="1">
    <citation type="journal article" date="2017" name="Gigascience">
        <title>The genome draft of coconut (Cocos nucifera).</title>
        <authorList>
            <person name="Xiao Y."/>
            <person name="Xu P."/>
            <person name="Fan H."/>
            <person name="Baudouin L."/>
            <person name="Xia W."/>
            <person name="Bocs S."/>
            <person name="Xu J."/>
            <person name="Li Q."/>
            <person name="Guo A."/>
            <person name="Zhou L."/>
            <person name="Li J."/>
            <person name="Wu Y."/>
            <person name="Ma Z."/>
            <person name="Armero A."/>
            <person name="Issali A.E."/>
            <person name="Liu N."/>
            <person name="Peng M."/>
            <person name="Yang Y."/>
        </authorList>
    </citation>
    <scope>NUCLEOTIDE SEQUENCE</scope>
    <source>
        <tissue evidence="3">Spear leaf of Hainan Tall coconut</tissue>
    </source>
</reference>
<evidence type="ECO:0000313" key="3">
    <source>
        <dbReference type="EMBL" id="KAG1371754.1"/>
    </source>
</evidence>
<dbReference type="OrthoDB" id="783198at2759"/>
<reference evidence="3" key="2">
    <citation type="submission" date="2019-07" db="EMBL/GenBank/DDBJ databases">
        <authorList>
            <person name="Yang Y."/>
            <person name="Bocs S."/>
            <person name="Baudouin L."/>
        </authorList>
    </citation>
    <scope>NUCLEOTIDE SEQUENCE</scope>
    <source>
        <tissue evidence="3">Spear leaf of Hainan Tall coconut</tissue>
    </source>
</reference>
<feature type="chain" id="PRO_5035450174" evidence="1">
    <location>
        <begin position="22"/>
        <end position="270"/>
    </location>
</feature>
<dbReference type="PROSITE" id="PS50927">
    <property type="entry name" value="BULB_LECTIN"/>
    <property type="match status" value="2"/>
</dbReference>
<feature type="signal peptide" evidence="1">
    <location>
        <begin position="1"/>
        <end position="21"/>
    </location>
</feature>
<dbReference type="SMART" id="SM00108">
    <property type="entry name" value="B_lectin"/>
    <property type="match status" value="2"/>
</dbReference>
<dbReference type="GO" id="GO:0051707">
    <property type="term" value="P:response to other organism"/>
    <property type="evidence" value="ECO:0007669"/>
    <property type="project" value="UniProtKB-ARBA"/>
</dbReference>